<evidence type="ECO:0000313" key="2">
    <source>
        <dbReference type="Proteomes" id="UP000789860"/>
    </source>
</evidence>
<accession>A0ACA9NQB1</accession>
<feature type="non-terminal residue" evidence="1">
    <location>
        <position position="1"/>
    </location>
</feature>
<reference evidence="1" key="1">
    <citation type="submission" date="2021-06" db="EMBL/GenBank/DDBJ databases">
        <authorList>
            <person name="Kallberg Y."/>
            <person name="Tangrot J."/>
            <person name="Rosling A."/>
        </authorList>
    </citation>
    <scope>NUCLEOTIDE SEQUENCE</scope>
    <source>
        <strain evidence="1">AU212A</strain>
    </source>
</reference>
<comment type="caution">
    <text evidence="1">The sequence shown here is derived from an EMBL/GenBank/DDBJ whole genome shotgun (WGS) entry which is preliminary data.</text>
</comment>
<dbReference type="EMBL" id="CAJVPM010028274">
    <property type="protein sequence ID" value="CAG8669229.1"/>
    <property type="molecule type" value="Genomic_DNA"/>
</dbReference>
<name>A0ACA9NQB1_9GLOM</name>
<proteinExistence type="predicted"/>
<sequence length="82" mass="9398">CDGCGSYVDEFFINKHKSGKNYCIHCRHKAPSDSETIKESGFDAALKAAVKTPPLKLKDLKEKLRREREEKKQNSEEKKNSK</sequence>
<organism evidence="1 2">
    <name type="scientific">Scutellospora calospora</name>
    <dbReference type="NCBI Taxonomy" id="85575"/>
    <lineage>
        <taxon>Eukaryota</taxon>
        <taxon>Fungi</taxon>
        <taxon>Fungi incertae sedis</taxon>
        <taxon>Mucoromycota</taxon>
        <taxon>Glomeromycotina</taxon>
        <taxon>Glomeromycetes</taxon>
        <taxon>Diversisporales</taxon>
        <taxon>Gigasporaceae</taxon>
        <taxon>Scutellospora</taxon>
    </lineage>
</organism>
<protein>
    <submittedName>
        <fullName evidence="1">2850_t:CDS:1</fullName>
    </submittedName>
</protein>
<evidence type="ECO:0000313" key="1">
    <source>
        <dbReference type="EMBL" id="CAG8669229.1"/>
    </source>
</evidence>
<dbReference type="Proteomes" id="UP000789860">
    <property type="component" value="Unassembled WGS sequence"/>
</dbReference>
<keyword evidence="2" id="KW-1185">Reference proteome</keyword>
<gene>
    <name evidence="1" type="ORF">SCALOS_LOCUS9314</name>
</gene>